<dbReference type="GO" id="GO:0003677">
    <property type="term" value="F:DNA binding"/>
    <property type="evidence" value="ECO:0007669"/>
    <property type="project" value="UniProtKB-KW"/>
</dbReference>
<protein>
    <submittedName>
        <fullName evidence="8">Uncharacterized protein</fullName>
    </submittedName>
</protein>
<keyword evidence="3" id="KW-0805">Transcription regulation</keyword>
<sequence length="167" mass="19079">MHVQPESLATDGTNNYLYDQLWKLCAGPLFHLPKVGEKINYFPQGHIEQLVTSMNDELCQLKPIFDIPSKICCNVFSIKLKVETTTDEIYAEISLLPDTSEVEIPTPRHENNIQNINYFTKVLSASDTNKKGSFVLNKRHAIECLPLLVLTLTYIDSNCKILYKILY</sequence>
<dbReference type="GO" id="GO:0006355">
    <property type="term" value="P:regulation of DNA-templated transcription"/>
    <property type="evidence" value="ECO:0007669"/>
    <property type="project" value="InterPro"/>
</dbReference>
<dbReference type="InterPro" id="IPR015300">
    <property type="entry name" value="DNA-bd_pseudobarrel_sf"/>
</dbReference>
<dbReference type="Proteomes" id="UP000712281">
    <property type="component" value="Unassembled WGS sequence"/>
</dbReference>
<evidence type="ECO:0000256" key="3">
    <source>
        <dbReference type="ARBA" id="ARBA00023015"/>
    </source>
</evidence>
<comment type="caution">
    <text evidence="8">The sequence shown here is derived from an EMBL/GenBank/DDBJ whole genome shotgun (WGS) entry which is preliminary data.</text>
</comment>
<comment type="similarity">
    <text evidence="2">Belongs to the ARF family.</text>
</comment>
<dbReference type="AlphaFoldDB" id="A0A8S9IJM0"/>
<evidence type="ECO:0000256" key="4">
    <source>
        <dbReference type="ARBA" id="ARBA00023125"/>
    </source>
</evidence>
<name>A0A8S9IJM0_BRACR</name>
<dbReference type="InterPro" id="IPR044835">
    <property type="entry name" value="ARF_plant"/>
</dbReference>
<evidence type="ECO:0000256" key="7">
    <source>
        <dbReference type="ARBA" id="ARBA00023294"/>
    </source>
</evidence>
<dbReference type="EMBL" id="QGKW02001911">
    <property type="protein sequence ID" value="KAF2569277.1"/>
    <property type="molecule type" value="Genomic_DNA"/>
</dbReference>
<keyword evidence="5" id="KW-0804">Transcription</keyword>
<evidence type="ECO:0000256" key="6">
    <source>
        <dbReference type="ARBA" id="ARBA00023242"/>
    </source>
</evidence>
<keyword evidence="6" id="KW-0539">Nucleus</keyword>
<evidence type="ECO:0000256" key="1">
    <source>
        <dbReference type="ARBA" id="ARBA00004123"/>
    </source>
</evidence>
<accession>A0A8S9IJM0</accession>
<evidence type="ECO:0000313" key="8">
    <source>
        <dbReference type="EMBL" id="KAF2569277.1"/>
    </source>
</evidence>
<reference evidence="8" key="1">
    <citation type="submission" date="2019-12" db="EMBL/GenBank/DDBJ databases">
        <title>Genome sequencing and annotation of Brassica cretica.</title>
        <authorList>
            <person name="Studholme D.J."/>
            <person name="Sarris P.F."/>
        </authorList>
    </citation>
    <scope>NUCLEOTIDE SEQUENCE</scope>
    <source>
        <strain evidence="8">PFS-001/15</strain>
        <tissue evidence="8">Leaf</tissue>
    </source>
</reference>
<organism evidence="8 9">
    <name type="scientific">Brassica cretica</name>
    <name type="common">Mustard</name>
    <dbReference type="NCBI Taxonomy" id="69181"/>
    <lineage>
        <taxon>Eukaryota</taxon>
        <taxon>Viridiplantae</taxon>
        <taxon>Streptophyta</taxon>
        <taxon>Embryophyta</taxon>
        <taxon>Tracheophyta</taxon>
        <taxon>Spermatophyta</taxon>
        <taxon>Magnoliopsida</taxon>
        <taxon>eudicotyledons</taxon>
        <taxon>Gunneridae</taxon>
        <taxon>Pentapetalae</taxon>
        <taxon>rosids</taxon>
        <taxon>malvids</taxon>
        <taxon>Brassicales</taxon>
        <taxon>Brassicaceae</taxon>
        <taxon>Brassiceae</taxon>
        <taxon>Brassica</taxon>
    </lineage>
</organism>
<evidence type="ECO:0000313" key="9">
    <source>
        <dbReference type="Proteomes" id="UP000712281"/>
    </source>
</evidence>
<evidence type="ECO:0000256" key="5">
    <source>
        <dbReference type="ARBA" id="ARBA00023163"/>
    </source>
</evidence>
<dbReference type="SUPFAM" id="SSF101936">
    <property type="entry name" value="DNA-binding pseudobarrel domain"/>
    <property type="match status" value="1"/>
</dbReference>
<dbReference type="PANTHER" id="PTHR31384:SF164">
    <property type="entry name" value="AUXIN RESPONSE FACTOR 12-RELATED"/>
    <property type="match status" value="1"/>
</dbReference>
<comment type="subcellular location">
    <subcellularLocation>
        <location evidence="1">Nucleus</location>
    </subcellularLocation>
</comment>
<dbReference type="Gene3D" id="2.40.330.10">
    <property type="entry name" value="DNA-binding pseudobarrel domain"/>
    <property type="match status" value="1"/>
</dbReference>
<dbReference type="GO" id="GO:0005634">
    <property type="term" value="C:nucleus"/>
    <property type="evidence" value="ECO:0007669"/>
    <property type="project" value="UniProtKB-SubCell"/>
</dbReference>
<dbReference type="GO" id="GO:0009734">
    <property type="term" value="P:auxin-activated signaling pathway"/>
    <property type="evidence" value="ECO:0007669"/>
    <property type="project" value="UniProtKB-KW"/>
</dbReference>
<keyword evidence="4" id="KW-0238">DNA-binding</keyword>
<evidence type="ECO:0000256" key="2">
    <source>
        <dbReference type="ARBA" id="ARBA00007853"/>
    </source>
</evidence>
<proteinExistence type="inferred from homology"/>
<gene>
    <name evidence="8" type="ORF">F2Q68_00024480</name>
</gene>
<dbReference type="PANTHER" id="PTHR31384">
    <property type="entry name" value="AUXIN RESPONSE FACTOR 4-RELATED"/>
    <property type="match status" value="1"/>
</dbReference>
<keyword evidence="7" id="KW-0927">Auxin signaling pathway</keyword>